<dbReference type="Gene3D" id="1.20.950.20">
    <property type="entry name" value="Transmembrane di-heme cytochromes, Chain C"/>
    <property type="match status" value="1"/>
</dbReference>
<keyword evidence="4 9" id="KW-0812">Transmembrane</keyword>
<keyword evidence="12" id="KW-1185">Reference proteome</keyword>
<evidence type="ECO:0000256" key="2">
    <source>
        <dbReference type="ARBA" id="ARBA00022448"/>
    </source>
</evidence>
<dbReference type="PANTHER" id="PTHR30598">
    <property type="entry name" value="NITRATE REDUCTASE PRIVATE CHAPERONE, REDOX ENZYME MATURATION PROTEIN REMP FAMILY"/>
    <property type="match status" value="1"/>
</dbReference>
<sequence length="240" mass="27683">MLGYIYAILFYAATAILVVGLAWKIWIYARTPAPLKIPTTPAPKTRGGVVLRMFREVVFFESLYKSNKWIWLFGWTFHMGMWLVLIRHLRYFTQPVWWWVEIAQPFGTYAAFAMLIGLGGLWARRVLVERIKYITNPSDHLMLGLLMGIVLSGMMMRFVTRTDIIAVKSYMLGLLRLEVGYMPADPVLMLHLLLVATLMIVFPISKLLHAPGVFFSPTRNQVDNPREKRHIAPWAAKLEN</sequence>
<dbReference type="GO" id="GO:0009055">
    <property type="term" value="F:electron transfer activity"/>
    <property type="evidence" value="ECO:0007669"/>
    <property type="project" value="TreeGrafter"/>
</dbReference>
<evidence type="ECO:0000256" key="6">
    <source>
        <dbReference type="ARBA" id="ARBA00022989"/>
    </source>
</evidence>
<feature type="transmembrane region" description="Helical" evidence="9">
    <location>
        <begin position="179"/>
        <end position="202"/>
    </location>
</feature>
<proteinExistence type="predicted"/>
<feature type="transmembrane region" description="Helical" evidence="9">
    <location>
        <begin position="6"/>
        <end position="27"/>
    </location>
</feature>
<dbReference type="RefSeq" id="WP_212635044.1">
    <property type="nucleotide sequence ID" value="NZ_FNEK01000014.1"/>
</dbReference>
<dbReference type="InterPro" id="IPR023234">
    <property type="entry name" value="NarG-like_domain"/>
</dbReference>
<evidence type="ECO:0000256" key="7">
    <source>
        <dbReference type="ARBA" id="ARBA00023002"/>
    </source>
</evidence>
<evidence type="ECO:0000256" key="4">
    <source>
        <dbReference type="ARBA" id="ARBA00022692"/>
    </source>
</evidence>
<organism evidence="11 12">
    <name type="scientific">Aliiruegeria lutimaris</name>
    <dbReference type="NCBI Taxonomy" id="571298"/>
    <lineage>
        <taxon>Bacteria</taxon>
        <taxon>Pseudomonadati</taxon>
        <taxon>Pseudomonadota</taxon>
        <taxon>Alphaproteobacteria</taxon>
        <taxon>Rhodobacterales</taxon>
        <taxon>Roseobacteraceae</taxon>
        <taxon>Aliiruegeria</taxon>
    </lineage>
</organism>
<dbReference type="AlphaFoldDB" id="A0A1G8S8U0"/>
<evidence type="ECO:0000256" key="5">
    <source>
        <dbReference type="ARBA" id="ARBA00022982"/>
    </source>
</evidence>
<dbReference type="PANTHER" id="PTHR30598:SF3">
    <property type="entry name" value="RESPIRATORY NITRATE REDUCTASE 1 GAMMA CHAIN"/>
    <property type="match status" value="1"/>
</dbReference>
<keyword evidence="5" id="KW-0249">Electron transport</keyword>
<dbReference type="GO" id="GO:0005886">
    <property type="term" value="C:plasma membrane"/>
    <property type="evidence" value="ECO:0007669"/>
    <property type="project" value="UniProtKB-SubCell"/>
</dbReference>
<keyword evidence="2" id="KW-0813">Transport</keyword>
<dbReference type="GO" id="GO:0019645">
    <property type="term" value="P:anaerobic electron transport chain"/>
    <property type="evidence" value="ECO:0007669"/>
    <property type="project" value="TreeGrafter"/>
</dbReference>
<dbReference type="STRING" id="571298.SAMN04488026_101486"/>
<accession>A0A1G8S8U0</accession>
<keyword evidence="8 9" id="KW-0472">Membrane</keyword>
<dbReference type="InterPro" id="IPR051936">
    <property type="entry name" value="Heme-iron_electron_transfer"/>
</dbReference>
<evidence type="ECO:0000256" key="9">
    <source>
        <dbReference type="SAM" id="Phobius"/>
    </source>
</evidence>
<keyword evidence="6 9" id="KW-1133">Transmembrane helix</keyword>
<name>A0A1G8S8U0_9RHOB</name>
<dbReference type="Proteomes" id="UP000199382">
    <property type="component" value="Unassembled WGS sequence"/>
</dbReference>
<evidence type="ECO:0000313" key="11">
    <source>
        <dbReference type="EMBL" id="SDJ25601.1"/>
    </source>
</evidence>
<feature type="transmembrane region" description="Helical" evidence="9">
    <location>
        <begin position="109"/>
        <end position="128"/>
    </location>
</feature>
<dbReference type="GO" id="GO:0020037">
    <property type="term" value="F:heme binding"/>
    <property type="evidence" value="ECO:0007669"/>
    <property type="project" value="TreeGrafter"/>
</dbReference>
<keyword evidence="3" id="KW-1003">Cell membrane</keyword>
<dbReference type="GO" id="GO:0008940">
    <property type="term" value="F:nitrate reductase activity"/>
    <property type="evidence" value="ECO:0007669"/>
    <property type="project" value="TreeGrafter"/>
</dbReference>
<feature type="domain" description="NarG-like" evidence="10">
    <location>
        <begin position="68"/>
        <end position="210"/>
    </location>
</feature>
<evidence type="ECO:0000256" key="3">
    <source>
        <dbReference type="ARBA" id="ARBA00022475"/>
    </source>
</evidence>
<dbReference type="InterPro" id="IPR036197">
    <property type="entry name" value="NarG-like_sf"/>
</dbReference>
<feature type="transmembrane region" description="Helical" evidence="9">
    <location>
        <begin position="140"/>
        <end position="159"/>
    </location>
</feature>
<comment type="subcellular location">
    <subcellularLocation>
        <location evidence="1">Cell membrane</location>
        <topology evidence="1">Multi-pass membrane protein</topology>
    </subcellularLocation>
</comment>
<dbReference type="Pfam" id="PF02665">
    <property type="entry name" value="Nitrate_red_gam"/>
    <property type="match status" value="1"/>
</dbReference>
<keyword evidence="7" id="KW-0560">Oxidoreductase</keyword>
<reference evidence="11 12" key="1">
    <citation type="submission" date="2016-10" db="EMBL/GenBank/DDBJ databases">
        <authorList>
            <person name="de Groot N.N."/>
        </authorList>
    </citation>
    <scope>NUCLEOTIDE SEQUENCE [LARGE SCALE GENOMIC DNA]</scope>
    <source>
        <strain evidence="11 12">DSM 25294</strain>
    </source>
</reference>
<feature type="transmembrane region" description="Helical" evidence="9">
    <location>
        <begin position="69"/>
        <end position="89"/>
    </location>
</feature>
<evidence type="ECO:0000259" key="10">
    <source>
        <dbReference type="Pfam" id="PF02665"/>
    </source>
</evidence>
<dbReference type="SUPFAM" id="SSF103501">
    <property type="entry name" value="Respiratory nitrate reductase 1 gamma chain"/>
    <property type="match status" value="1"/>
</dbReference>
<dbReference type="EMBL" id="FNEK01000014">
    <property type="protein sequence ID" value="SDJ25601.1"/>
    <property type="molecule type" value="Genomic_DNA"/>
</dbReference>
<gene>
    <name evidence="11" type="ORF">SAMN04488026_101486</name>
</gene>
<evidence type="ECO:0000256" key="1">
    <source>
        <dbReference type="ARBA" id="ARBA00004651"/>
    </source>
</evidence>
<evidence type="ECO:0000256" key="8">
    <source>
        <dbReference type="ARBA" id="ARBA00023136"/>
    </source>
</evidence>
<protein>
    <submittedName>
        <fullName evidence="11">Nitrate reductase gamma subunit</fullName>
    </submittedName>
</protein>
<evidence type="ECO:0000313" key="12">
    <source>
        <dbReference type="Proteomes" id="UP000199382"/>
    </source>
</evidence>